<sequence>MYEAVAGAIADLGAAEIAVSKSQIAFRRRRGFAFVWRPGQYVTSDVPAVVSFRLAERLQSPRIKEVAHPSKNVWMHHIELRRPDEVDGELRRWLAAAYENAA</sequence>
<organism evidence="2 3">
    <name type="scientific">Microbacterium jejuense</name>
    <dbReference type="NCBI Taxonomy" id="1263637"/>
    <lineage>
        <taxon>Bacteria</taxon>
        <taxon>Bacillati</taxon>
        <taxon>Actinomycetota</taxon>
        <taxon>Actinomycetes</taxon>
        <taxon>Micrococcales</taxon>
        <taxon>Microbacteriaceae</taxon>
        <taxon>Microbacterium</taxon>
    </lineage>
</organism>
<accession>A0ABS7HH42</accession>
<reference evidence="2 3" key="1">
    <citation type="journal article" date="2021" name="MBio">
        <title>Poor Competitiveness of Bradyrhizobium in Pigeon Pea Root Colonization in Indian Soils.</title>
        <authorList>
            <person name="Chalasani D."/>
            <person name="Basu A."/>
            <person name="Pullabhotla S.V.S.R.N."/>
            <person name="Jorrin B."/>
            <person name="Neal A.L."/>
            <person name="Poole P.S."/>
            <person name="Podile A.R."/>
            <person name="Tkacz A."/>
        </authorList>
    </citation>
    <scope>NUCLEOTIDE SEQUENCE [LARGE SCALE GENOMIC DNA]</scope>
    <source>
        <strain evidence="2 3">HU14</strain>
    </source>
</reference>
<protein>
    <recommendedName>
        <fullName evidence="1">DUF5655 domain-containing protein</fullName>
    </recommendedName>
</protein>
<feature type="domain" description="DUF5655" evidence="1">
    <location>
        <begin position="2"/>
        <end position="100"/>
    </location>
</feature>
<dbReference type="EMBL" id="JAEUAW010000001">
    <property type="protein sequence ID" value="MBW9092179.1"/>
    <property type="molecule type" value="Genomic_DNA"/>
</dbReference>
<dbReference type="Proteomes" id="UP001196843">
    <property type="component" value="Unassembled WGS sequence"/>
</dbReference>
<evidence type="ECO:0000259" key="1">
    <source>
        <dbReference type="Pfam" id="PF18899"/>
    </source>
</evidence>
<gene>
    <name evidence="2" type="ORF">JNB62_00615</name>
</gene>
<evidence type="ECO:0000313" key="3">
    <source>
        <dbReference type="Proteomes" id="UP001196843"/>
    </source>
</evidence>
<comment type="caution">
    <text evidence="2">The sequence shown here is derived from an EMBL/GenBank/DDBJ whole genome shotgun (WGS) entry which is preliminary data.</text>
</comment>
<keyword evidence="3" id="KW-1185">Reference proteome</keyword>
<dbReference type="Pfam" id="PF18899">
    <property type="entry name" value="DUF5655"/>
    <property type="match status" value="1"/>
</dbReference>
<proteinExistence type="predicted"/>
<name>A0ABS7HH42_9MICO</name>
<dbReference type="InterPro" id="IPR043714">
    <property type="entry name" value="DUF5655"/>
</dbReference>
<evidence type="ECO:0000313" key="2">
    <source>
        <dbReference type="EMBL" id="MBW9092179.1"/>
    </source>
</evidence>